<dbReference type="GO" id="GO:0016757">
    <property type="term" value="F:glycosyltransferase activity"/>
    <property type="evidence" value="ECO:0007669"/>
    <property type="project" value="InterPro"/>
</dbReference>
<keyword evidence="3" id="KW-0808">Transferase</keyword>
<evidence type="ECO:0000313" key="3">
    <source>
        <dbReference type="EMBL" id="KFI20457.1"/>
    </source>
</evidence>
<dbReference type="Pfam" id="PF00534">
    <property type="entry name" value="Glycos_transf_1"/>
    <property type="match status" value="1"/>
</dbReference>
<dbReference type="CDD" id="cd03811">
    <property type="entry name" value="GT4_GT28_WabH-like"/>
    <property type="match status" value="1"/>
</dbReference>
<evidence type="ECO:0000313" key="4">
    <source>
        <dbReference type="Proteomes" id="UP000028839"/>
    </source>
</evidence>
<dbReference type="PANTHER" id="PTHR12526">
    <property type="entry name" value="GLYCOSYLTRANSFERASE"/>
    <property type="match status" value="1"/>
</dbReference>
<dbReference type="InterPro" id="IPR001296">
    <property type="entry name" value="Glyco_trans_1"/>
</dbReference>
<dbReference type="SUPFAM" id="SSF53756">
    <property type="entry name" value="UDP-Glycosyltransferase/glycogen phosphorylase"/>
    <property type="match status" value="1"/>
</dbReference>
<dbReference type="Proteomes" id="UP000028839">
    <property type="component" value="Unassembled WGS sequence"/>
</dbReference>
<dbReference type="Pfam" id="PF13439">
    <property type="entry name" value="Glyco_transf_4"/>
    <property type="match status" value="1"/>
</dbReference>
<proteinExistence type="predicted"/>
<feature type="domain" description="Glycosyl transferase family 1" evidence="1">
    <location>
        <begin position="166"/>
        <end position="328"/>
    </location>
</feature>
<feature type="domain" description="Glycosyltransferase subfamily 4-like N-terminal" evidence="2">
    <location>
        <begin position="14"/>
        <end position="153"/>
    </location>
</feature>
<dbReference type="GO" id="GO:1901135">
    <property type="term" value="P:carbohydrate derivative metabolic process"/>
    <property type="evidence" value="ECO:0007669"/>
    <property type="project" value="UniProtKB-ARBA"/>
</dbReference>
<dbReference type="InterPro" id="IPR028098">
    <property type="entry name" value="Glyco_trans_4-like_N"/>
</dbReference>
<dbReference type="OrthoDB" id="9795746at2"/>
<organism evidence="3 4">
    <name type="scientific">Nitrosococcus oceani C-27</name>
    <dbReference type="NCBI Taxonomy" id="314279"/>
    <lineage>
        <taxon>Bacteria</taxon>
        <taxon>Pseudomonadati</taxon>
        <taxon>Pseudomonadota</taxon>
        <taxon>Gammaproteobacteria</taxon>
        <taxon>Chromatiales</taxon>
        <taxon>Chromatiaceae</taxon>
        <taxon>Nitrosococcus</taxon>
    </lineage>
</organism>
<evidence type="ECO:0000259" key="2">
    <source>
        <dbReference type="Pfam" id="PF13439"/>
    </source>
</evidence>
<comment type="caution">
    <text evidence="3">The sequence shown here is derived from an EMBL/GenBank/DDBJ whole genome shotgun (WGS) entry which is preliminary data.</text>
</comment>
<evidence type="ECO:0000259" key="1">
    <source>
        <dbReference type="Pfam" id="PF00534"/>
    </source>
</evidence>
<sequence>MIRCLHVIGSKQSGGAERFYCRLVNALHETTGTILAALPPQSTLREALNSQVPQKPIPMRNVWDPWARWRIRQLIRDYQPEIVQTYMGRATRLTRIPGKVGPIHIARLGDYYNLKGYRHAHAWVGNTRGICQYLVQQGMPAARVFHISNFVDLPLPTKPTLLHQLKVELTIPEDAWVLLTVGRLHPVKGFEDLLAAFALLPRSIAGRPVHLLIAGDGPLRQELQVKAANLRLEGRVHWGGWQQNPSVFYQLADIFICPSRHEPLGNVILEAWSHGKPVIATNTQGAQELMTPTENGWITPNADPKALSKAISALLADEALQAQLGKNGLATLQRNHSREAIVTAYLNLYSQLLGH</sequence>
<dbReference type="HOGENOM" id="CLU_009583_0_3_6"/>
<name>A0A0E2ZPX1_9GAMM</name>
<gene>
    <name evidence="3" type="ORF">IB75_03060</name>
</gene>
<protein>
    <submittedName>
        <fullName evidence="3">Glycosyl transferase family 1</fullName>
    </submittedName>
</protein>
<accession>A0A0E2ZPX1</accession>
<dbReference type="EMBL" id="JPGN01000020">
    <property type="protein sequence ID" value="KFI20457.1"/>
    <property type="molecule type" value="Genomic_DNA"/>
</dbReference>
<reference evidence="3 4" key="1">
    <citation type="submission" date="2014-07" db="EMBL/GenBank/DDBJ databases">
        <title>Comparative analysis of Nitrosococcus oceani genome inventories of strains from Pacific and Atlantic gyres.</title>
        <authorList>
            <person name="Lim C.K."/>
            <person name="Wang L."/>
            <person name="Sayavedra-Soto L.A."/>
            <person name="Klotz M.G."/>
        </authorList>
    </citation>
    <scope>NUCLEOTIDE SEQUENCE [LARGE SCALE GENOMIC DNA]</scope>
    <source>
        <strain evidence="3 4">C-27</strain>
    </source>
</reference>
<dbReference type="AlphaFoldDB" id="A0A0E2ZPX1"/>
<dbReference type="Gene3D" id="3.40.50.2000">
    <property type="entry name" value="Glycogen Phosphorylase B"/>
    <property type="match status" value="2"/>
</dbReference>